<sequence>MIGYDNRLIDAMLSGVLAALDGASNPAKVAIYPAPRPADGVPNAAPLVTVPLARPAGTVATGKLTLAPSADGLVLVEGDPAWCRICDGNDRLLLVADVAPQSAPGNAEIILNAERLYAGGAVRIVSGEIAPHG</sequence>
<proteinExistence type="predicted"/>
<name>A0A4U0QBI1_9NEIS</name>
<keyword evidence="2" id="KW-1185">Reference proteome</keyword>
<dbReference type="EMBL" id="SUMF01000011">
    <property type="protein sequence ID" value="TJZ73194.1"/>
    <property type="molecule type" value="Genomic_DNA"/>
</dbReference>
<protein>
    <submittedName>
        <fullName evidence="1">Uncharacterized protein</fullName>
    </submittedName>
</protein>
<dbReference type="OrthoDB" id="8594232at2"/>
<dbReference type="RefSeq" id="WP_136773552.1">
    <property type="nucleotide sequence ID" value="NZ_SUMF01000011.1"/>
</dbReference>
<accession>A0A4U0QBI1</accession>
<dbReference type="AlphaFoldDB" id="A0A4U0QBI1"/>
<evidence type="ECO:0000313" key="1">
    <source>
        <dbReference type="EMBL" id="TJZ73194.1"/>
    </source>
</evidence>
<comment type="caution">
    <text evidence="1">The sequence shown here is derived from an EMBL/GenBank/DDBJ whole genome shotgun (WGS) entry which is preliminary data.</text>
</comment>
<evidence type="ECO:0000313" key="2">
    <source>
        <dbReference type="Proteomes" id="UP000310016"/>
    </source>
</evidence>
<reference evidence="1 2" key="1">
    <citation type="submission" date="2019-04" db="EMBL/GenBank/DDBJ databases">
        <title>Chitiniphilus eburnea sp. nov., a novel chitinolytic bacterium isolated from aquaculture sludge.</title>
        <authorList>
            <person name="Sheng M."/>
        </authorList>
    </citation>
    <scope>NUCLEOTIDE SEQUENCE [LARGE SCALE GENOMIC DNA]</scope>
    <source>
        <strain evidence="1 2">HX-2-15</strain>
    </source>
</reference>
<gene>
    <name evidence="1" type="ORF">FAZ21_11290</name>
</gene>
<organism evidence="1 2">
    <name type="scientific">Chitiniphilus eburneus</name>
    <dbReference type="NCBI Taxonomy" id="2571148"/>
    <lineage>
        <taxon>Bacteria</taxon>
        <taxon>Pseudomonadati</taxon>
        <taxon>Pseudomonadota</taxon>
        <taxon>Betaproteobacteria</taxon>
        <taxon>Neisseriales</taxon>
        <taxon>Chitinibacteraceae</taxon>
        <taxon>Chitiniphilus</taxon>
    </lineage>
</organism>
<dbReference type="Proteomes" id="UP000310016">
    <property type="component" value="Unassembled WGS sequence"/>
</dbReference>